<dbReference type="InterPro" id="IPR036271">
    <property type="entry name" value="Tet_transcr_reg_TetR-rel_C_sf"/>
</dbReference>
<keyword evidence="7" id="KW-1185">Reference proteome</keyword>
<evidence type="ECO:0000313" key="6">
    <source>
        <dbReference type="EMBL" id="ACL66628.1"/>
    </source>
</evidence>
<dbReference type="PRINTS" id="PR00455">
    <property type="entry name" value="HTHTETR"/>
</dbReference>
<sequence>MGKGAETREAILHRAVQLASEVGLEGVTIGRLAEAMDLSKSGLFAHFQSKEALQVATLEHAGALFVEAVVRPAMAEPRGAPRIRALVERWLRWPELVPQPGGCVFVQAAVELDDRPGPARELLVSMERAWLGTLARVARDARDGGQFRADVDPDQVAFELHGIMLTTHHAWRLLGDRHARRRARAAVERLLADCRLPA</sequence>
<dbReference type="InterPro" id="IPR011075">
    <property type="entry name" value="TetR_C"/>
</dbReference>
<feature type="DNA-binding region" description="H-T-H motif" evidence="4">
    <location>
        <begin position="28"/>
        <end position="47"/>
    </location>
</feature>
<dbReference type="PANTHER" id="PTHR47506:SF6">
    <property type="entry name" value="HTH-TYPE TRANSCRIPTIONAL REPRESSOR NEMR"/>
    <property type="match status" value="1"/>
</dbReference>
<gene>
    <name evidence="6" type="ordered locus">A2cp1_3294</name>
</gene>
<evidence type="ECO:0000313" key="7">
    <source>
        <dbReference type="Proteomes" id="UP000007089"/>
    </source>
</evidence>
<keyword evidence="1" id="KW-0805">Transcription regulation</keyword>
<evidence type="ECO:0000256" key="2">
    <source>
        <dbReference type="ARBA" id="ARBA00023125"/>
    </source>
</evidence>
<dbReference type="PANTHER" id="PTHR47506">
    <property type="entry name" value="TRANSCRIPTIONAL REGULATORY PROTEIN"/>
    <property type="match status" value="1"/>
</dbReference>
<evidence type="ECO:0000256" key="4">
    <source>
        <dbReference type="PROSITE-ProRule" id="PRU00335"/>
    </source>
</evidence>
<reference evidence="6" key="1">
    <citation type="submission" date="2009-01" db="EMBL/GenBank/DDBJ databases">
        <title>Complete sequence of Anaeromyxobacter dehalogenans 2CP-1.</title>
        <authorList>
            <consortium name="US DOE Joint Genome Institute"/>
            <person name="Lucas S."/>
            <person name="Copeland A."/>
            <person name="Lapidus A."/>
            <person name="Glavina del Rio T."/>
            <person name="Dalin E."/>
            <person name="Tice H."/>
            <person name="Bruce D."/>
            <person name="Goodwin L."/>
            <person name="Pitluck S."/>
            <person name="Saunders E."/>
            <person name="Brettin T."/>
            <person name="Detter J.C."/>
            <person name="Han C."/>
            <person name="Larimer F."/>
            <person name="Land M."/>
            <person name="Hauser L."/>
            <person name="Kyrpides N."/>
            <person name="Ovchinnikova G."/>
            <person name="Beliaev A.S."/>
            <person name="Richardson P."/>
        </authorList>
    </citation>
    <scope>NUCLEOTIDE SEQUENCE</scope>
    <source>
        <strain evidence="6">2CP-1</strain>
    </source>
</reference>
<dbReference type="Gene3D" id="1.10.357.10">
    <property type="entry name" value="Tetracycline Repressor, domain 2"/>
    <property type="match status" value="1"/>
</dbReference>
<evidence type="ECO:0000256" key="3">
    <source>
        <dbReference type="ARBA" id="ARBA00023163"/>
    </source>
</evidence>
<keyword evidence="2 4" id="KW-0238">DNA-binding</keyword>
<dbReference type="Gene3D" id="1.10.10.60">
    <property type="entry name" value="Homeodomain-like"/>
    <property type="match status" value="1"/>
</dbReference>
<dbReference type="EMBL" id="CP001359">
    <property type="protein sequence ID" value="ACL66628.1"/>
    <property type="molecule type" value="Genomic_DNA"/>
</dbReference>
<dbReference type="Pfam" id="PF00440">
    <property type="entry name" value="TetR_N"/>
    <property type="match status" value="1"/>
</dbReference>
<dbReference type="RefSeq" id="WP_015934439.1">
    <property type="nucleotide sequence ID" value="NC_011891.1"/>
</dbReference>
<organism evidence="6 7">
    <name type="scientific">Anaeromyxobacter dehalogenans (strain ATCC BAA-258 / DSM 21875 / 2CP-1)</name>
    <dbReference type="NCBI Taxonomy" id="455488"/>
    <lineage>
        <taxon>Bacteria</taxon>
        <taxon>Pseudomonadati</taxon>
        <taxon>Myxococcota</taxon>
        <taxon>Myxococcia</taxon>
        <taxon>Myxococcales</taxon>
        <taxon>Cystobacterineae</taxon>
        <taxon>Anaeromyxobacteraceae</taxon>
        <taxon>Anaeromyxobacter</taxon>
    </lineage>
</organism>
<dbReference type="SUPFAM" id="SSF46689">
    <property type="entry name" value="Homeodomain-like"/>
    <property type="match status" value="1"/>
</dbReference>
<protein>
    <submittedName>
        <fullName evidence="6">Transcriptional regulator, TetR family</fullName>
    </submittedName>
</protein>
<dbReference type="InterPro" id="IPR009057">
    <property type="entry name" value="Homeodomain-like_sf"/>
</dbReference>
<feature type="domain" description="HTH tetR-type" evidence="5">
    <location>
        <begin position="5"/>
        <end position="65"/>
    </location>
</feature>
<dbReference type="Proteomes" id="UP000007089">
    <property type="component" value="Chromosome"/>
</dbReference>
<dbReference type="AlphaFoldDB" id="B8JGZ1"/>
<proteinExistence type="predicted"/>
<accession>B8JGZ1</accession>
<name>B8JGZ1_ANAD2</name>
<dbReference type="InterPro" id="IPR001647">
    <property type="entry name" value="HTH_TetR"/>
</dbReference>
<dbReference type="Pfam" id="PF16925">
    <property type="entry name" value="TetR_C_13"/>
    <property type="match status" value="1"/>
</dbReference>
<dbReference type="KEGG" id="acp:A2cp1_3294"/>
<dbReference type="PROSITE" id="PS50977">
    <property type="entry name" value="HTH_TETR_2"/>
    <property type="match status" value="1"/>
</dbReference>
<dbReference type="SUPFAM" id="SSF48498">
    <property type="entry name" value="Tetracyclin repressor-like, C-terminal domain"/>
    <property type="match status" value="1"/>
</dbReference>
<dbReference type="GO" id="GO:0003677">
    <property type="term" value="F:DNA binding"/>
    <property type="evidence" value="ECO:0007669"/>
    <property type="project" value="UniProtKB-UniRule"/>
</dbReference>
<evidence type="ECO:0000259" key="5">
    <source>
        <dbReference type="PROSITE" id="PS50977"/>
    </source>
</evidence>
<keyword evidence="3" id="KW-0804">Transcription</keyword>
<dbReference type="HOGENOM" id="CLU_069356_4_1_7"/>
<evidence type="ECO:0000256" key="1">
    <source>
        <dbReference type="ARBA" id="ARBA00023015"/>
    </source>
</evidence>